<dbReference type="PROSITE" id="PS51714">
    <property type="entry name" value="G_BMS1"/>
    <property type="match status" value="1"/>
</dbReference>
<comment type="function">
    <text evidence="4">Required during maturation of the 40S ribosomal subunit in the nucleolus.</text>
</comment>
<dbReference type="GO" id="GO:0000479">
    <property type="term" value="P:endonucleolytic cleavage of tricistronic rRNA transcript (SSU-rRNA, 5.8S rRNA, LSU-rRNA)"/>
    <property type="evidence" value="ECO:0007669"/>
    <property type="project" value="TreeGrafter"/>
</dbReference>
<comment type="similarity">
    <text evidence="5">Belongs to the TRAFAC class translation factor GTPase superfamily. Bms1-like GTPase family. TSR1 subfamily.</text>
</comment>
<keyword evidence="10" id="KW-1185">Reference proteome</keyword>
<evidence type="ECO:0000313" key="9">
    <source>
        <dbReference type="EMBL" id="OQR79017.1"/>
    </source>
</evidence>
<feature type="domain" description="Bms1-type G" evidence="8">
    <location>
        <begin position="83"/>
        <end position="244"/>
    </location>
</feature>
<comment type="caution">
    <text evidence="9">The sequence shown here is derived from an EMBL/GenBank/DDBJ whole genome shotgun (WGS) entry which is preliminary data.</text>
</comment>
<dbReference type="Pfam" id="PF04950">
    <property type="entry name" value="RIBIOP_C"/>
    <property type="match status" value="1"/>
</dbReference>
<dbReference type="InterPro" id="IPR012948">
    <property type="entry name" value="AARP2CN"/>
</dbReference>
<comment type="subcellular location">
    <subcellularLocation>
        <location evidence="1">Nucleus</location>
        <location evidence="1">Nucleolus</location>
    </subcellularLocation>
</comment>
<dbReference type="InterPro" id="IPR030387">
    <property type="entry name" value="G_Bms1/Tsr1_dom"/>
</dbReference>
<dbReference type="Proteomes" id="UP000192247">
    <property type="component" value="Unassembled WGS sequence"/>
</dbReference>
<dbReference type="SMART" id="SM00785">
    <property type="entry name" value="AARP2CN"/>
    <property type="match status" value="1"/>
</dbReference>
<dbReference type="AlphaFoldDB" id="A0A1V9XZT1"/>
<feature type="compositionally biased region" description="Basic residues" evidence="7">
    <location>
        <begin position="15"/>
        <end position="26"/>
    </location>
</feature>
<dbReference type="GO" id="GO:0034511">
    <property type="term" value="F:U3 snoRNA binding"/>
    <property type="evidence" value="ECO:0007669"/>
    <property type="project" value="TreeGrafter"/>
</dbReference>
<dbReference type="GO" id="GO:0005525">
    <property type="term" value="F:GTP binding"/>
    <property type="evidence" value="ECO:0007669"/>
    <property type="project" value="TreeGrafter"/>
</dbReference>
<dbReference type="SMART" id="SM01362">
    <property type="entry name" value="DUF663"/>
    <property type="match status" value="1"/>
</dbReference>
<feature type="region of interest" description="Disordered" evidence="7">
    <location>
        <begin position="1"/>
        <end position="26"/>
    </location>
</feature>
<dbReference type="GO" id="GO:0030688">
    <property type="term" value="C:preribosome, small subunit precursor"/>
    <property type="evidence" value="ECO:0007669"/>
    <property type="project" value="TreeGrafter"/>
</dbReference>
<dbReference type="Pfam" id="PF22298">
    <property type="entry name" value="Tsr1_G-like"/>
    <property type="match status" value="1"/>
</dbReference>
<evidence type="ECO:0000256" key="4">
    <source>
        <dbReference type="ARBA" id="ARBA00037087"/>
    </source>
</evidence>
<evidence type="ECO:0000256" key="2">
    <source>
        <dbReference type="ARBA" id="ARBA00022517"/>
    </source>
</evidence>
<organism evidence="9 10">
    <name type="scientific">Tropilaelaps mercedesae</name>
    <dbReference type="NCBI Taxonomy" id="418985"/>
    <lineage>
        <taxon>Eukaryota</taxon>
        <taxon>Metazoa</taxon>
        <taxon>Ecdysozoa</taxon>
        <taxon>Arthropoda</taxon>
        <taxon>Chelicerata</taxon>
        <taxon>Arachnida</taxon>
        <taxon>Acari</taxon>
        <taxon>Parasitiformes</taxon>
        <taxon>Mesostigmata</taxon>
        <taxon>Gamasina</taxon>
        <taxon>Dermanyssoidea</taxon>
        <taxon>Laelapidae</taxon>
        <taxon>Tropilaelaps</taxon>
    </lineage>
</organism>
<feature type="compositionally biased region" description="Acidic residues" evidence="7">
    <location>
        <begin position="390"/>
        <end position="406"/>
    </location>
</feature>
<feature type="compositionally biased region" description="Acidic residues" evidence="7">
    <location>
        <begin position="342"/>
        <end position="353"/>
    </location>
</feature>
<evidence type="ECO:0000259" key="8">
    <source>
        <dbReference type="PROSITE" id="PS51714"/>
    </source>
</evidence>
<dbReference type="STRING" id="418985.A0A1V9XZT1"/>
<keyword evidence="3" id="KW-0539">Nucleus</keyword>
<evidence type="ECO:0000256" key="3">
    <source>
        <dbReference type="ARBA" id="ARBA00023242"/>
    </source>
</evidence>
<feature type="region of interest" description="Disordered" evidence="7">
    <location>
        <begin position="318"/>
        <end position="437"/>
    </location>
</feature>
<dbReference type="EMBL" id="MNPL01001582">
    <property type="protein sequence ID" value="OQR79017.1"/>
    <property type="molecule type" value="Genomic_DNA"/>
</dbReference>
<evidence type="ECO:0000256" key="5">
    <source>
        <dbReference type="ARBA" id="ARBA00038288"/>
    </source>
</evidence>
<dbReference type="GO" id="GO:0003924">
    <property type="term" value="F:GTPase activity"/>
    <property type="evidence" value="ECO:0007669"/>
    <property type="project" value="TreeGrafter"/>
</dbReference>
<dbReference type="InterPro" id="IPR039761">
    <property type="entry name" value="Bms1/Tsr1"/>
</dbReference>
<proteinExistence type="inferred from homology"/>
<dbReference type="InterPro" id="IPR007034">
    <property type="entry name" value="BMS1_TSR1_C"/>
</dbReference>
<dbReference type="OrthoDB" id="119302at2759"/>
<dbReference type="PANTHER" id="PTHR12858:SF1">
    <property type="entry name" value="PRE-RRNA-PROCESSING PROTEIN TSR1 HOMOLOG"/>
    <property type="match status" value="1"/>
</dbReference>
<dbReference type="FunCoup" id="A0A1V9XZT1">
    <property type="interactions" value="1337"/>
</dbReference>
<evidence type="ECO:0000256" key="7">
    <source>
        <dbReference type="SAM" id="MobiDB-lite"/>
    </source>
</evidence>
<evidence type="ECO:0000256" key="1">
    <source>
        <dbReference type="ARBA" id="ARBA00004604"/>
    </source>
</evidence>
<name>A0A1V9XZT1_9ACAR</name>
<keyword evidence="2" id="KW-0690">Ribosome biogenesis</keyword>
<protein>
    <recommendedName>
        <fullName evidence="6">Pre-rRNA-processing protein TSR1 homolog</fullName>
    </recommendedName>
</protein>
<dbReference type="InParanoid" id="A0A1V9XZT1"/>
<gene>
    <name evidence="9" type="ORF">BIW11_06024</name>
</gene>
<dbReference type="Pfam" id="PF08142">
    <property type="entry name" value="AARP2CN"/>
    <property type="match status" value="1"/>
</dbReference>
<feature type="compositionally biased region" description="Basic and acidic residues" evidence="7">
    <location>
        <begin position="423"/>
        <end position="432"/>
    </location>
</feature>
<dbReference type="PANTHER" id="PTHR12858">
    <property type="entry name" value="RIBOSOME BIOGENESIS PROTEIN"/>
    <property type="match status" value="1"/>
</dbReference>
<dbReference type="GO" id="GO:0000462">
    <property type="term" value="P:maturation of SSU-rRNA from tricistronic rRNA transcript (SSU-rRNA, 5.8S rRNA, LSU-rRNA)"/>
    <property type="evidence" value="ECO:0007669"/>
    <property type="project" value="TreeGrafter"/>
</dbReference>
<dbReference type="GO" id="GO:0005730">
    <property type="term" value="C:nucleolus"/>
    <property type="evidence" value="ECO:0007669"/>
    <property type="project" value="UniProtKB-SubCell"/>
</dbReference>
<evidence type="ECO:0000313" key="10">
    <source>
        <dbReference type="Proteomes" id="UP000192247"/>
    </source>
</evidence>
<sequence>MRVVAHKAGPLKQQNKIHKTGQHSSKRAVARVLSGRVGAKVASRKANRTLNRQQRRNQLALLRKLKRDEVADRKRQIGGLGSPPFIVAIVPAHAAVDPHRFVDQLKGCHSEVQLKDSPRGVLYLNLPHFKKRYALAVCNSEDVYGTMDTVRMADVVVIVYDHEEGYDAEGDVLLSILMAQGMPSALHVTSPLAARDDRLFKKADIKRVLAKQIEDRFPGEKIYCVQNETDAVLLLRQIADVKKRVLKMREQRAYLLAERTDFIATDGTGHQGTLRVTGFLRGGRPLNANHLVHIPGCGDFQIEMIEAPDDPYRIRRREARDDDIEQDPRVLQIADPEKQESLESENPVDEMEAEQTFPTQEELEEAAKEQRTIRKRVPKGTSDYQAAWIFDDEDVGEDDDGDDTDEDAGHSGDDAMESEEEFFDARELKGDSSDEEEEDWVDTASDAMSVVPDEVYDKKIDFDEENEMLKKFRAQREEEQFPDELDTPRDINARTRFQRFRGLKSFHSSPWDPKENLPRDYARIFQFRDFERMRRRLLQISEEDCDGAENGWYVTVHIKDVPRRVAKSRSPLVVFGLFPHEQKMSVLNVAIKRHHTFDLPVKCKERLIFHVGFRRFTNCPIFSQHTMGNKHKLERFLPAEGVCVATMFAPITFPPAPVLVFQETPNGAQRLVATGAVLSADPDRCIVKRVVLSGHPYKINKRHAVIRYMFFNREDILWFKPIELRTKYGLKGHIKEPLGTHGHMKCVFNQHMKSMDTVLMNLYKRVFPKWSFDPYVAPPKFIETNHIKVELHAGDNKDEEMD</sequence>
<evidence type="ECO:0000256" key="6">
    <source>
        <dbReference type="ARBA" id="ARBA00040070"/>
    </source>
</evidence>
<reference evidence="9 10" key="1">
    <citation type="journal article" date="2017" name="Gigascience">
        <title>Draft genome of the honey bee ectoparasitic mite, Tropilaelaps mercedesae, is shaped by the parasitic life history.</title>
        <authorList>
            <person name="Dong X."/>
            <person name="Armstrong S.D."/>
            <person name="Xia D."/>
            <person name="Makepeace B.L."/>
            <person name="Darby A.C."/>
            <person name="Kadowaki T."/>
        </authorList>
    </citation>
    <scope>NUCLEOTIDE SEQUENCE [LARGE SCALE GENOMIC DNA]</scope>
    <source>
        <strain evidence="9">Wuxi-XJTLU</strain>
    </source>
</reference>
<accession>A0A1V9XZT1</accession>